<accession>A0ABV7EPZ7</accession>
<dbReference type="EMBL" id="JBHRSS010000006">
    <property type="protein sequence ID" value="MFC3104829.1"/>
    <property type="molecule type" value="Genomic_DNA"/>
</dbReference>
<proteinExistence type="predicted"/>
<gene>
    <name evidence="1" type="ORF">ACFOSU_13180</name>
</gene>
<sequence>MFVAGVQRSGTNMVMDLLEADLATEVFHETDHRAFDNYELRTPAPLSVPKALCEGQDVRYLLDQFSGSRCLWVYRHYEDVARPHARKWAQMPDTIRRLCDKQGDIEGRSGRGMPDATRAVLRAHWHEDLNNEPACAPFWYFRNQHYFGQCLSEDPRVRLLGYETLLEHPHDNTEALYDFAGLDYLSRAGQSNKAPESTRRAYSDSIIDTSVRKLCDEMFARLRSETQLGAIKCVSAAAPKAAS</sequence>
<comment type="caution">
    <text evidence="1">The sequence shown here is derived from an EMBL/GenBank/DDBJ whole genome shotgun (WGS) entry which is preliminary data.</text>
</comment>
<dbReference type="Proteomes" id="UP001595462">
    <property type="component" value="Unassembled WGS sequence"/>
</dbReference>
<evidence type="ECO:0000313" key="1">
    <source>
        <dbReference type="EMBL" id="MFC3104829.1"/>
    </source>
</evidence>
<dbReference type="Gene3D" id="3.40.50.300">
    <property type="entry name" value="P-loop containing nucleotide triphosphate hydrolases"/>
    <property type="match status" value="1"/>
</dbReference>
<dbReference type="RefSeq" id="WP_380690349.1">
    <property type="nucleotide sequence ID" value="NZ_JBHRSS010000006.1"/>
</dbReference>
<name>A0ABV7EPZ7_9GAMM</name>
<keyword evidence="2" id="KW-1185">Reference proteome</keyword>
<dbReference type="InterPro" id="IPR027417">
    <property type="entry name" value="P-loop_NTPase"/>
</dbReference>
<protein>
    <submittedName>
        <fullName evidence="1">Sulfotransferase family protein</fullName>
    </submittedName>
</protein>
<evidence type="ECO:0000313" key="2">
    <source>
        <dbReference type="Proteomes" id="UP001595462"/>
    </source>
</evidence>
<reference evidence="2" key="1">
    <citation type="journal article" date="2019" name="Int. J. Syst. Evol. Microbiol.">
        <title>The Global Catalogue of Microorganisms (GCM) 10K type strain sequencing project: providing services to taxonomists for standard genome sequencing and annotation.</title>
        <authorList>
            <consortium name="The Broad Institute Genomics Platform"/>
            <consortium name="The Broad Institute Genome Sequencing Center for Infectious Disease"/>
            <person name="Wu L."/>
            <person name="Ma J."/>
        </authorList>
    </citation>
    <scope>NUCLEOTIDE SEQUENCE [LARGE SCALE GENOMIC DNA]</scope>
    <source>
        <strain evidence="2">KCTC 52640</strain>
    </source>
</reference>
<dbReference type="SUPFAM" id="SSF52540">
    <property type="entry name" value="P-loop containing nucleoside triphosphate hydrolases"/>
    <property type="match status" value="1"/>
</dbReference>
<organism evidence="1 2">
    <name type="scientific">Salinisphaera aquimarina</name>
    <dbReference type="NCBI Taxonomy" id="2094031"/>
    <lineage>
        <taxon>Bacteria</taxon>
        <taxon>Pseudomonadati</taxon>
        <taxon>Pseudomonadota</taxon>
        <taxon>Gammaproteobacteria</taxon>
        <taxon>Salinisphaerales</taxon>
        <taxon>Salinisphaeraceae</taxon>
        <taxon>Salinisphaera</taxon>
    </lineage>
</organism>